<proteinExistence type="predicted"/>
<dbReference type="EMBL" id="LSRX01000894">
    <property type="protein sequence ID" value="OLP86895.1"/>
    <property type="molecule type" value="Genomic_DNA"/>
</dbReference>
<sequence>MALRLLSLAVLVRGARGCSRFEHRRPGGVATDMAVACQEAFQRQSRRGRWSTPSPVKTSQDFICTSAAVRRSSPSPEAEVATGPCIRLSPSAAMSRCADRSLFAETFHAFCGTIPGLTAAGFIKLCKHCFLLDEHFTAAEADEIFWQAAELRLRAPPCDAQLVQRKRLRLQFYALHPLPRDDA</sequence>
<feature type="signal peptide" evidence="1">
    <location>
        <begin position="1"/>
        <end position="17"/>
    </location>
</feature>
<keyword evidence="1" id="KW-0732">Signal</keyword>
<protein>
    <submittedName>
        <fullName evidence="2">Uncharacterized protein</fullName>
    </submittedName>
</protein>
<evidence type="ECO:0000313" key="2">
    <source>
        <dbReference type="EMBL" id="OLP86895.1"/>
    </source>
</evidence>
<gene>
    <name evidence="2" type="ORF">AK812_SmicGene31943</name>
</gene>
<organism evidence="2 3">
    <name type="scientific">Symbiodinium microadriaticum</name>
    <name type="common">Dinoflagellate</name>
    <name type="synonym">Zooxanthella microadriatica</name>
    <dbReference type="NCBI Taxonomy" id="2951"/>
    <lineage>
        <taxon>Eukaryota</taxon>
        <taxon>Sar</taxon>
        <taxon>Alveolata</taxon>
        <taxon>Dinophyceae</taxon>
        <taxon>Suessiales</taxon>
        <taxon>Symbiodiniaceae</taxon>
        <taxon>Symbiodinium</taxon>
    </lineage>
</organism>
<keyword evidence="3" id="KW-1185">Reference proteome</keyword>
<evidence type="ECO:0000256" key="1">
    <source>
        <dbReference type="SAM" id="SignalP"/>
    </source>
</evidence>
<dbReference type="Proteomes" id="UP000186817">
    <property type="component" value="Unassembled WGS sequence"/>
</dbReference>
<evidence type="ECO:0000313" key="3">
    <source>
        <dbReference type="Proteomes" id="UP000186817"/>
    </source>
</evidence>
<comment type="caution">
    <text evidence="2">The sequence shown here is derived from an EMBL/GenBank/DDBJ whole genome shotgun (WGS) entry which is preliminary data.</text>
</comment>
<feature type="chain" id="PRO_5013136205" evidence="1">
    <location>
        <begin position="18"/>
        <end position="183"/>
    </location>
</feature>
<dbReference type="AlphaFoldDB" id="A0A1Q9CVH7"/>
<accession>A0A1Q9CVH7</accession>
<reference evidence="2 3" key="1">
    <citation type="submission" date="2016-02" db="EMBL/GenBank/DDBJ databases">
        <title>Genome analysis of coral dinoflagellate symbionts highlights evolutionary adaptations to a symbiotic lifestyle.</title>
        <authorList>
            <person name="Aranda M."/>
            <person name="Li Y."/>
            <person name="Liew Y.J."/>
            <person name="Baumgarten S."/>
            <person name="Simakov O."/>
            <person name="Wilson M."/>
            <person name="Piel J."/>
            <person name="Ashoor H."/>
            <person name="Bougouffa S."/>
            <person name="Bajic V.B."/>
            <person name="Ryu T."/>
            <person name="Ravasi T."/>
            <person name="Bayer T."/>
            <person name="Micklem G."/>
            <person name="Kim H."/>
            <person name="Bhak J."/>
            <person name="Lajeunesse T.C."/>
            <person name="Voolstra C.R."/>
        </authorList>
    </citation>
    <scope>NUCLEOTIDE SEQUENCE [LARGE SCALE GENOMIC DNA]</scope>
    <source>
        <strain evidence="2 3">CCMP2467</strain>
    </source>
</reference>
<name>A0A1Q9CVH7_SYMMI</name>